<feature type="transmembrane region" description="Helical" evidence="6">
    <location>
        <begin position="379"/>
        <end position="397"/>
    </location>
</feature>
<dbReference type="STRING" id="28035.B6N84_05625"/>
<dbReference type="EMBL" id="LRQI01000014">
    <property type="protein sequence ID" value="KXA40195.1"/>
    <property type="molecule type" value="Genomic_DNA"/>
</dbReference>
<dbReference type="Proteomes" id="UP000325462">
    <property type="component" value="Chromosome"/>
</dbReference>
<feature type="transmembrane region" description="Helical" evidence="6">
    <location>
        <begin position="502"/>
        <end position="522"/>
    </location>
</feature>
<dbReference type="OMA" id="TFHPMIA"/>
<reference evidence="7 10" key="1">
    <citation type="submission" date="2016-01" db="EMBL/GenBank/DDBJ databases">
        <authorList>
            <person name="Mitreva M."/>
            <person name="Pepin K.H."/>
            <person name="Mihindukulasuriya K.A."/>
            <person name="Fulton R."/>
            <person name="Fronick C."/>
            <person name="O'Laughlin M."/>
            <person name="Miner T."/>
            <person name="Herter B."/>
            <person name="Rosa B.A."/>
            <person name="Cordes M."/>
            <person name="Tomlinson C."/>
            <person name="Wollam A."/>
            <person name="Palsikar V.B."/>
            <person name="Mardis E.R."/>
            <person name="Wilson R.K."/>
        </authorList>
    </citation>
    <scope>NUCLEOTIDE SEQUENCE [LARGE SCALE GENOMIC DNA]</scope>
    <source>
        <strain evidence="7 10">MJR7738</strain>
    </source>
</reference>
<dbReference type="PIRSF" id="PIRSF038958">
    <property type="entry name" value="PG_synth_SpoVB"/>
    <property type="match status" value="1"/>
</dbReference>
<feature type="transmembrane region" description="Helical" evidence="6">
    <location>
        <begin position="205"/>
        <end position="225"/>
    </location>
</feature>
<evidence type="ECO:0000256" key="3">
    <source>
        <dbReference type="ARBA" id="ARBA00022692"/>
    </source>
</evidence>
<reference evidence="8 12" key="3">
    <citation type="submission" date="2019-07" db="EMBL/GenBank/DDBJ databases">
        <title>Comparative genome analysis of staphylococcus lugdunensis shows clonal complex-dependent diversity of the putative virulence factor, ess/type vii locus.</title>
        <authorList>
            <person name="Lebeurre J."/>
            <person name="Dahyot S."/>
            <person name="Diene S."/>
            <person name="Paulay A."/>
            <person name="Aubourg M."/>
            <person name="Argemi X."/>
            <person name="Giard J.-C."/>
            <person name="Tournier I."/>
            <person name="Francois P."/>
            <person name="Pestel-Caron M."/>
        </authorList>
    </citation>
    <scope>NUCLEOTIDE SEQUENCE [LARGE SCALE GENOMIC DNA]</scope>
    <source>
        <strain evidence="8 12">SL13</strain>
    </source>
</reference>
<dbReference type="Proteomes" id="UP000293637">
    <property type="component" value="Unassembled WGS sequence"/>
</dbReference>
<feature type="transmembrane region" description="Helical" evidence="6">
    <location>
        <begin position="345"/>
        <end position="367"/>
    </location>
</feature>
<feature type="transmembrane region" description="Helical" evidence="6">
    <location>
        <begin position="306"/>
        <end position="325"/>
    </location>
</feature>
<dbReference type="Proteomes" id="UP000070063">
    <property type="component" value="Unassembled WGS sequence"/>
</dbReference>
<gene>
    <name evidence="9" type="ORF">EQ812_09535</name>
    <name evidence="8" type="ORF">FO454_07055</name>
    <name evidence="7" type="ORF">HMPREF3225_00249</name>
</gene>
<proteinExistence type="predicted"/>
<dbReference type="CDD" id="cd13124">
    <property type="entry name" value="MATE_SpoVB_like"/>
    <property type="match status" value="1"/>
</dbReference>
<evidence type="ECO:0000313" key="11">
    <source>
        <dbReference type="Proteomes" id="UP000293637"/>
    </source>
</evidence>
<feature type="transmembrane region" description="Helical" evidence="6">
    <location>
        <begin position="409"/>
        <end position="432"/>
    </location>
</feature>
<dbReference type="RefSeq" id="WP_002458817.1">
    <property type="nucleotide sequence ID" value="NZ_AP021848.1"/>
</dbReference>
<dbReference type="eggNOG" id="COG2244">
    <property type="taxonomic scope" value="Bacteria"/>
</dbReference>
<dbReference type="InterPro" id="IPR050833">
    <property type="entry name" value="Poly_Biosynth_Transport"/>
</dbReference>
<keyword evidence="5 6" id="KW-0472">Membrane</keyword>
<dbReference type="Pfam" id="PF01943">
    <property type="entry name" value="Polysacc_synt"/>
    <property type="match status" value="1"/>
</dbReference>
<dbReference type="GO" id="GO:0005886">
    <property type="term" value="C:plasma membrane"/>
    <property type="evidence" value="ECO:0007669"/>
    <property type="project" value="UniProtKB-SubCell"/>
</dbReference>
<evidence type="ECO:0000313" key="8">
    <source>
        <dbReference type="EMBL" id="QEX38646.1"/>
    </source>
</evidence>
<accession>A0A133QBC8</accession>
<evidence type="ECO:0000313" key="10">
    <source>
        <dbReference type="Proteomes" id="UP000070063"/>
    </source>
</evidence>
<feature type="transmembrane region" description="Helical" evidence="6">
    <location>
        <begin position="438"/>
        <end position="459"/>
    </location>
</feature>
<sequence>MSENKEMVRGTFLITISILITKILGVLFVIPFYAIMGAGGGDAETNLIPFNYAYTPYNIAIAVATAGVPLAASKYVAKYNALGAYKIGQKLYKSSFVVMFITGIIGFLLLFALAPEIATLTLGKEVSASEWSVADITWIIRVISVVVIFIPLLATWRGVFQGYQSMGPTAVSEVNEQVARIIFILVGSYLVLHVFHGAILIANGIATIAAAVGAIAGILTLWYYWRKRKPHIDKMVASDQTGMNVTYTQMYKEIISYSIPFVIVSLNFSLYNLVDMFTHNNALDLVGFFEKQGYFFSILNFTTNKIVMIPTSLAAGFAVSLIPYITKTYAEGRLIEMHRQIRTSLGVLMFITVPASLGIMALASPLYTVFYQYNPDGQFILFWYAPVAILISLLSVTASMLQGIDKQKLTVFVILGSVILKLLLNIPLIMAFHTVGAVLSTAIALLAANIANFVILKVYAKFEFTETFIHFAKIFIYGFIMMIGVELTYLLLTQFLPVERKLYALIILLVCVLIGAMIYGFATIKTKLADEFLGDVAQKVRNRIGFLR</sequence>
<evidence type="ECO:0000313" key="7">
    <source>
        <dbReference type="EMBL" id="KXA40195.1"/>
    </source>
</evidence>
<dbReference type="InterPro" id="IPR002797">
    <property type="entry name" value="Polysacc_synth"/>
</dbReference>
<dbReference type="AlphaFoldDB" id="A0A133QBC8"/>
<name>A0A133QBC8_STALU</name>
<dbReference type="GeneID" id="58089471"/>
<keyword evidence="2" id="KW-1003">Cell membrane</keyword>
<feature type="transmembrane region" description="Helical" evidence="6">
    <location>
        <begin position="181"/>
        <end position="199"/>
    </location>
</feature>
<keyword evidence="12" id="KW-1185">Reference proteome</keyword>
<feature type="transmembrane region" description="Helical" evidence="6">
    <location>
        <begin position="56"/>
        <end position="76"/>
    </location>
</feature>
<dbReference type="EMBL" id="SCHB01000006">
    <property type="protein sequence ID" value="TBW71711.1"/>
    <property type="molecule type" value="Genomic_DNA"/>
</dbReference>
<reference evidence="9 11" key="2">
    <citation type="journal article" date="2019" name="Sci. Transl. Med.">
        <title>Quorum sensing between bacterial species on the skin protects against epidermal injury in atopic dermatitis.</title>
        <authorList>
            <person name="Williams M.R."/>
        </authorList>
    </citation>
    <scope>NUCLEOTIDE SEQUENCE [LARGE SCALE GENOMIC DNA]</scope>
    <source>
        <strain evidence="9 11">E7</strain>
    </source>
</reference>
<organism evidence="9 11">
    <name type="scientific">Staphylococcus lugdunensis</name>
    <dbReference type="NCBI Taxonomy" id="28035"/>
    <lineage>
        <taxon>Bacteria</taxon>
        <taxon>Bacillati</taxon>
        <taxon>Bacillota</taxon>
        <taxon>Bacilli</taxon>
        <taxon>Bacillales</taxon>
        <taxon>Staphylococcaceae</taxon>
        <taxon>Staphylococcus</taxon>
    </lineage>
</organism>
<feature type="transmembrane region" description="Helical" evidence="6">
    <location>
        <begin position="138"/>
        <end position="160"/>
    </location>
</feature>
<keyword evidence="4 6" id="KW-1133">Transmembrane helix</keyword>
<feature type="transmembrane region" description="Helical" evidence="6">
    <location>
        <begin position="471"/>
        <end position="496"/>
    </location>
</feature>
<protein>
    <submittedName>
        <fullName evidence="9">Polysaccharide biosynthesis protein</fullName>
    </submittedName>
</protein>
<comment type="subcellular location">
    <subcellularLocation>
        <location evidence="1">Cell membrane</location>
        <topology evidence="1">Multi-pass membrane protein</topology>
    </subcellularLocation>
</comment>
<dbReference type="InterPro" id="IPR024923">
    <property type="entry name" value="PG_synth_SpoVB"/>
</dbReference>
<feature type="transmembrane region" description="Helical" evidence="6">
    <location>
        <begin position="254"/>
        <end position="274"/>
    </location>
</feature>
<keyword evidence="3 6" id="KW-0812">Transmembrane</keyword>
<dbReference type="EMBL" id="CP041722">
    <property type="protein sequence ID" value="QEX38646.1"/>
    <property type="molecule type" value="Genomic_DNA"/>
</dbReference>
<feature type="transmembrane region" description="Helical" evidence="6">
    <location>
        <begin position="12"/>
        <end position="36"/>
    </location>
</feature>
<evidence type="ECO:0000256" key="5">
    <source>
        <dbReference type="ARBA" id="ARBA00023136"/>
    </source>
</evidence>
<evidence type="ECO:0000256" key="4">
    <source>
        <dbReference type="ARBA" id="ARBA00022989"/>
    </source>
</evidence>
<evidence type="ECO:0000256" key="2">
    <source>
        <dbReference type="ARBA" id="ARBA00022475"/>
    </source>
</evidence>
<feature type="transmembrane region" description="Helical" evidence="6">
    <location>
        <begin position="96"/>
        <end position="118"/>
    </location>
</feature>
<evidence type="ECO:0000313" key="9">
    <source>
        <dbReference type="EMBL" id="TBW71711.1"/>
    </source>
</evidence>
<evidence type="ECO:0000313" key="12">
    <source>
        <dbReference type="Proteomes" id="UP000325462"/>
    </source>
</evidence>
<evidence type="ECO:0000256" key="6">
    <source>
        <dbReference type="SAM" id="Phobius"/>
    </source>
</evidence>
<evidence type="ECO:0000256" key="1">
    <source>
        <dbReference type="ARBA" id="ARBA00004651"/>
    </source>
</evidence>
<dbReference type="PANTHER" id="PTHR30250">
    <property type="entry name" value="PST FAMILY PREDICTED COLANIC ACID TRANSPORTER"/>
    <property type="match status" value="1"/>
</dbReference>
<dbReference type="PANTHER" id="PTHR30250:SF21">
    <property type="entry name" value="LIPID II FLIPPASE MURJ"/>
    <property type="match status" value="1"/>
</dbReference>